<dbReference type="RefSeq" id="WP_003184064.1">
    <property type="nucleotide sequence ID" value="NZ_CM001558.1"/>
</dbReference>
<dbReference type="GO" id="GO:0005509">
    <property type="term" value="F:calcium ion binding"/>
    <property type="evidence" value="ECO:0007669"/>
    <property type="project" value="InterPro"/>
</dbReference>
<dbReference type="HOGENOM" id="CLU_238184_0_0_6"/>
<dbReference type="InterPro" id="IPR011049">
    <property type="entry name" value="Serralysin-like_metalloprot_C"/>
</dbReference>
<dbReference type="Pfam" id="PF00353">
    <property type="entry name" value="HemolysinCabind"/>
    <property type="match status" value="16"/>
</dbReference>
<comment type="caution">
    <text evidence="4">The sequence shown here is derived from an EMBL/GenBank/DDBJ whole genome shotgun (WGS) entry which is preliminary data.</text>
</comment>
<keyword evidence="2" id="KW-0964">Secreted</keyword>
<reference evidence="4" key="1">
    <citation type="journal article" date="2012" name="PLoS Genet.">
        <title>Comparative Genomics of Plant-Associated Pseudomonas spp.: Insights into Diversity and Inheritance of Traits Involved in Multitrophic Interactions.</title>
        <authorList>
            <person name="Loper J.E."/>
            <person name="Hassan K.A."/>
            <person name="Mavrodi D.V."/>
            <person name="Davis E.W.II."/>
            <person name="Lim C.K."/>
            <person name="Shaffer B.T."/>
            <person name="Elbourne L.D."/>
            <person name="Stockwell V.O."/>
            <person name="Hartney S.L."/>
            <person name="Breakwell K."/>
            <person name="Henkels M.D."/>
            <person name="Tetu S.G."/>
            <person name="Rangel L.I."/>
            <person name="Kidarsa T.A."/>
            <person name="Wilson N.L."/>
            <person name="van de Mortel J.E."/>
            <person name="Song C."/>
            <person name="Blumhagen R."/>
            <person name="Radune D."/>
            <person name="Hostetler J.B."/>
            <person name="Brinkac L.M."/>
            <person name="Durkin A.S."/>
            <person name="Kluepfel D.A."/>
            <person name="Wechter W.P."/>
            <person name="Anderson A.J."/>
            <person name="Kim Y.C."/>
            <person name="Pierson L.S.III."/>
            <person name="Pierson E.A."/>
            <person name="Lindow S.E."/>
            <person name="Kobayashi D.Y."/>
            <person name="Raaijmakers J.M."/>
            <person name="Weller D.M."/>
            <person name="Thomashow L.S."/>
            <person name="Allen A.E."/>
            <person name="Paulsen I.T."/>
        </authorList>
    </citation>
    <scope>NUCLEOTIDE SEQUENCE [LARGE SCALE GENOMIC DNA]</scope>
    <source>
        <strain evidence="4">Q2-87</strain>
    </source>
</reference>
<dbReference type="PANTHER" id="PTHR38340:SF1">
    <property type="entry name" value="S-LAYER PROTEIN"/>
    <property type="match status" value="1"/>
</dbReference>
<accession>J2EDM4</accession>
<comment type="subcellular location">
    <subcellularLocation>
        <location evidence="1">Secreted</location>
    </subcellularLocation>
</comment>
<dbReference type="Proteomes" id="UP000007289">
    <property type="component" value="Chromosome"/>
</dbReference>
<dbReference type="PROSITE" id="PS00330">
    <property type="entry name" value="HEMOLYSIN_CALCIUM"/>
    <property type="match status" value="8"/>
</dbReference>
<keyword evidence="3" id="KW-0106">Calcium</keyword>
<dbReference type="Gene3D" id="2.150.10.10">
    <property type="entry name" value="Serralysin-like metalloprotease, C-terminal"/>
    <property type="match status" value="10"/>
</dbReference>
<evidence type="ECO:0000256" key="3">
    <source>
        <dbReference type="ARBA" id="ARBA00022837"/>
    </source>
</evidence>
<proteinExistence type="predicted"/>
<dbReference type="eggNOG" id="COG2931">
    <property type="taxonomic scope" value="Bacteria"/>
</dbReference>
<dbReference type="InterPro" id="IPR018511">
    <property type="entry name" value="Hemolysin-typ_Ca-bd_CS"/>
</dbReference>
<sequence>MAVINGTSGTDTLVGTTSADQLYGLEGNDSLSGGDGNDWLEGGAGADVLNGGTGTDTASYSNSALGVTVNLITGVGLDGDAQGDTLAGIEVVVGSSFNDTLISQTNGHSLQGGSGDDVYLVSGIGVTVYEIAGGGNDEVRTTLGDLTLAANVERLTYTGTGNFIGRGNAADNVISGGAGNDLLIGGNGADQLNGGAGIDIVSYEDSAGVTLNLKTGVHTGFAAGDTFSGVETFRGSTAGDTFYASAAADNLDGYTGTDILSYVQSDQGINITITSAAVGTGQGGDAQGDTFNSFERIIGSNYDDVFNSAVGSTDFWGGGGNDLYIINGTASQFVREFAGGGDDEVRTNQANVTLAAEVERMTYTGASSFTGRGNASDNVITGGAGNDLLFGGDGADQLIGGAGADIVSYEDAGSVTLNLKTGVHTGFAKGDTFTGIETFRGSTSDDTFYASAAADNLDGYTGTDMLSYTQSEQGVSIALTSATTGIGSGGDAQGDTFSGFERITGSNYDDVFSTTLGVTEFYGGGGDDVYIFNGAANHTVREFAGGGDDEVRSNQANVTLTSEVERLTFTGTGNFRGTGNASDNIINGGTGNDTLIGGNGADQLIGGAGVDTVSYEDSGGVTLNLKTGVHTGFAKGDTFSGIETFRGSTIDDTFYASAAADTLDGYSGTDMLSYSQSEQGVSITMTSATSGTGLGGDAQGDTFSGFEKITGSSYDDVFSTTFNATEFYGGGGNDVYIINAPSQIVREFAGGGDDEVRTNYATVALATEVERLTYTGASNFTGRGNASDNIITGGAGNDLLIGGNGADQLIGGAGVDIVSYEDSGGVTLNLKTGVHTGFAKGDTFSGIETFRGSTIDDTFYASAAADNLDGYSGTDMLSYSQSEQGVNITMTSATAGVGLGGDAQGDTFNGFERITGSNYDDVFSTTFNTTEFYGGGGNDVYVINAPSQLVRELAGGGDDEVRTNYATVALATEVERLTYTGASNFTGRGNASDNVITGGAGNDLLIGGNGADQLIGGAGIDIASYEDSGGVTLNLKTGVHTGFAKGDTFSDIETFRGSTIDDTFYASAAADTLDGYSGTDMLSYTQSEQGVSITMTSATAGMGSGGDAQGDTFSSFERITGSNYDDVFSTTLGTNEFYGGGGNDLYIINGTASQFVRESAGGGDDEVRTNQTNVTLATEVERLTFTGTGNFIGRGNVSDNIITSGAGNDLLFGGAGADKFFGGEGADTVSYADSTAGVTINIQTGIHTGIAAGDTYDSIESITGSNFSDVFVGDAGINVFNGGTGMDMLSFASESSGITLDLSAPLLTGVAAGDSYTSIEIFQGTAQADTFTGSAGAAENFIGGGGADTLNGSGLGDGAWYLTSSAGVQIDLLAGTTSGGDAQGDVLANIDNLIGSQFSDTLTGNANANKLEGGAGDDLLYGGDGDDFIYGGTVTDTSALALPPSGNEADTLLGGNGNDTMRSSNYDTGSVLYGEAGNDSLTVTSGIADGGDGSDTLTGNGYGYQLRGGAGFDTFNMNASGEAYGGEGGDTYRVQSSSSVLIKDDGTSGRDLIQLLNIKSYADVMVQTDGTNAFIFNAVEWNAGHQDNAVILADWYAGSNTIESFQTANGDTFTIPV</sequence>
<dbReference type="SUPFAM" id="SSF51120">
    <property type="entry name" value="beta-Roll"/>
    <property type="match status" value="10"/>
</dbReference>
<dbReference type="GO" id="GO:0005576">
    <property type="term" value="C:extracellular region"/>
    <property type="evidence" value="ECO:0007669"/>
    <property type="project" value="UniProtKB-SubCell"/>
</dbReference>
<gene>
    <name evidence="4" type="ORF">PflQ2_3942</name>
</gene>
<dbReference type="InterPro" id="IPR050557">
    <property type="entry name" value="RTX_toxin/Mannuronan_C5-epim"/>
</dbReference>
<dbReference type="EMBL" id="AGBM01000001">
    <property type="protein sequence ID" value="EJL01400.1"/>
    <property type="molecule type" value="Genomic_DNA"/>
</dbReference>
<dbReference type="InterPro" id="IPR001343">
    <property type="entry name" value="Hemolysn_Ca-bd"/>
</dbReference>
<evidence type="ECO:0000256" key="2">
    <source>
        <dbReference type="ARBA" id="ARBA00022525"/>
    </source>
</evidence>
<evidence type="ECO:0000256" key="1">
    <source>
        <dbReference type="ARBA" id="ARBA00004613"/>
    </source>
</evidence>
<dbReference type="PATRIC" id="fig|1038922.3.peg.1572"/>
<protein>
    <submittedName>
        <fullName evidence="4">Type I secretion target, putative</fullName>
    </submittedName>
</protein>
<dbReference type="PANTHER" id="PTHR38340">
    <property type="entry name" value="S-LAYER PROTEIN"/>
    <property type="match status" value="1"/>
</dbReference>
<dbReference type="PRINTS" id="PR00313">
    <property type="entry name" value="CABNDNGRPT"/>
</dbReference>
<evidence type="ECO:0000313" key="4">
    <source>
        <dbReference type="EMBL" id="EJL01400.1"/>
    </source>
</evidence>
<organism evidence="4">
    <name type="scientific">Pseudomonas fluorescens (strain Q2-87)</name>
    <dbReference type="NCBI Taxonomy" id="1038922"/>
    <lineage>
        <taxon>Bacteria</taxon>
        <taxon>Pseudomonadati</taxon>
        <taxon>Pseudomonadota</taxon>
        <taxon>Gammaproteobacteria</taxon>
        <taxon>Pseudomonadales</taxon>
        <taxon>Pseudomonadaceae</taxon>
        <taxon>Pseudomonas</taxon>
    </lineage>
</organism>
<name>J2EDM4_PSEFQ</name>